<gene>
    <name evidence="2" type="ORF">ACTODO_02011</name>
</gene>
<dbReference type="NCBIfam" id="NF047428">
    <property type="entry name" value="ribo_Myco_bL37"/>
    <property type="match status" value="1"/>
</dbReference>
<sequence>MTFVAANGLCLGGLGQCVQKCFSLDNKPKENDMSKRGRKRRDRRKNGANHGKRPNA</sequence>
<feature type="compositionally biased region" description="Basic residues" evidence="1">
    <location>
        <begin position="36"/>
        <end position="56"/>
    </location>
</feature>
<name>A7BEA9_9ACTO</name>
<dbReference type="InterPro" id="IPR058090">
    <property type="entry name" value="bL37_actino"/>
</dbReference>
<organism evidence="2 3">
    <name type="scientific">Schaalia dentiphila ATCC 17982</name>
    <dbReference type="NCBI Taxonomy" id="411466"/>
    <lineage>
        <taxon>Bacteria</taxon>
        <taxon>Bacillati</taxon>
        <taxon>Actinomycetota</taxon>
        <taxon>Actinomycetes</taxon>
        <taxon>Actinomycetales</taxon>
        <taxon>Actinomycetaceae</taxon>
        <taxon>Schaalia</taxon>
        <taxon>Schaalia dentiphila</taxon>
    </lineage>
</organism>
<dbReference type="HOGENOM" id="CLU_3003688_0_0_11"/>
<accession>A7BEA9</accession>
<evidence type="ECO:0000256" key="1">
    <source>
        <dbReference type="SAM" id="MobiDB-lite"/>
    </source>
</evidence>
<feature type="compositionally biased region" description="Basic and acidic residues" evidence="1">
    <location>
        <begin position="26"/>
        <end position="35"/>
    </location>
</feature>
<reference evidence="2" key="1">
    <citation type="submission" date="2007-04" db="EMBL/GenBank/DDBJ databases">
        <authorList>
            <person name="Fulton L."/>
            <person name="Clifton S."/>
            <person name="Fulton B."/>
            <person name="Xu J."/>
            <person name="Minx P."/>
            <person name="Pepin K.H."/>
            <person name="Johnson M."/>
            <person name="Thiruvilangam P."/>
            <person name="Bhonagiri V."/>
            <person name="Nash W.E."/>
            <person name="Mardis E.R."/>
            <person name="Wilson R.K."/>
        </authorList>
    </citation>
    <scope>NUCLEOTIDE SEQUENCE [LARGE SCALE GENOMIC DNA]</scope>
    <source>
        <strain evidence="2">ATCC 17982</strain>
    </source>
</reference>
<feature type="region of interest" description="Disordered" evidence="1">
    <location>
        <begin position="25"/>
        <end position="56"/>
    </location>
</feature>
<dbReference type="eggNOG" id="ENOG5030S26">
    <property type="taxonomic scope" value="Bacteria"/>
</dbReference>
<dbReference type="EMBL" id="AAYI02000004">
    <property type="protein sequence ID" value="EDN81533.1"/>
    <property type="molecule type" value="Genomic_DNA"/>
</dbReference>
<comment type="caution">
    <text evidence="2">The sequence shown here is derived from an EMBL/GenBank/DDBJ whole genome shotgun (WGS) entry which is preliminary data.</text>
</comment>
<dbReference type="Pfam" id="PF26427">
    <property type="entry name" value="HR_L37"/>
    <property type="match status" value="1"/>
</dbReference>
<dbReference type="Proteomes" id="UP000003553">
    <property type="component" value="Unassembled WGS sequence"/>
</dbReference>
<protein>
    <submittedName>
        <fullName evidence="2">Uncharacterized protein</fullName>
    </submittedName>
</protein>
<keyword evidence="3" id="KW-1185">Reference proteome</keyword>
<dbReference type="AlphaFoldDB" id="A7BEA9"/>
<reference evidence="2" key="2">
    <citation type="submission" date="2015-05" db="EMBL/GenBank/DDBJ databases">
        <title>Draft genome sequence of Actinomyces odontolyticus (ATCC 17982).</title>
        <authorList>
            <person name="Sudarsanam P."/>
            <person name="Ley R."/>
            <person name="Guruge J."/>
            <person name="Turnbaugh P.J."/>
            <person name="Mahowald M."/>
            <person name="Liep D."/>
            <person name="Gordon J."/>
        </authorList>
    </citation>
    <scope>NUCLEOTIDE SEQUENCE</scope>
    <source>
        <strain evidence="2">ATCC 17982</strain>
    </source>
</reference>
<evidence type="ECO:0000313" key="3">
    <source>
        <dbReference type="Proteomes" id="UP000003553"/>
    </source>
</evidence>
<evidence type="ECO:0000313" key="2">
    <source>
        <dbReference type="EMBL" id="EDN81533.1"/>
    </source>
</evidence>
<proteinExistence type="predicted"/>